<organism evidence="1 2">
    <name type="scientific">Microthlaspi erraticum</name>
    <dbReference type="NCBI Taxonomy" id="1685480"/>
    <lineage>
        <taxon>Eukaryota</taxon>
        <taxon>Viridiplantae</taxon>
        <taxon>Streptophyta</taxon>
        <taxon>Embryophyta</taxon>
        <taxon>Tracheophyta</taxon>
        <taxon>Spermatophyta</taxon>
        <taxon>Magnoliopsida</taxon>
        <taxon>eudicotyledons</taxon>
        <taxon>Gunneridae</taxon>
        <taxon>Pentapetalae</taxon>
        <taxon>rosids</taxon>
        <taxon>malvids</taxon>
        <taxon>Brassicales</taxon>
        <taxon>Brassicaceae</taxon>
        <taxon>Coluteocarpeae</taxon>
        <taxon>Microthlaspi</taxon>
    </lineage>
</organism>
<dbReference type="OrthoDB" id="691957at2759"/>
<comment type="caution">
    <text evidence="1">The sequence shown here is derived from an EMBL/GenBank/DDBJ whole genome shotgun (WGS) entry which is preliminary data.</text>
</comment>
<dbReference type="Proteomes" id="UP000467841">
    <property type="component" value="Unassembled WGS sequence"/>
</dbReference>
<accession>A0A6D2I2V7</accession>
<evidence type="ECO:0000313" key="2">
    <source>
        <dbReference type="Proteomes" id="UP000467841"/>
    </source>
</evidence>
<name>A0A6D2I2V7_9BRAS</name>
<reference evidence="1" key="1">
    <citation type="submission" date="2020-01" db="EMBL/GenBank/DDBJ databases">
        <authorList>
            <person name="Mishra B."/>
        </authorList>
    </citation>
    <scope>NUCLEOTIDE SEQUENCE [LARGE SCALE GENOMIC DNA]</scope>
</reference>
<evidence type="ECO:0008006" key="3">
    <source>
        <dbReference type="Google" id="ProtNLM"/>
    </source>
</evidence>
<dbReference type="EMBL" id="CACVBM020000677">
    <property type="protein sequence ID" value="CAA7022339.1"/>
    <property type="molecule type" value="Genomic_DNA"/>
</dbReference>
<protein>
    <recommendedName>
        <fullName evidence="3">Reverse transcriptase zinc-binding domain-containing protein</fullName>
    </recommendedName>
</protein>
<proteinExistence type="predicted"/>
<gene>
    <name evidence="1" type="ORF">MERR_LOCUS9574</name>
</gene>
<sequence>MRDVVIPGLSWVIGDGKSISFWRDRWLVPDTLLEVAVNEIPPNLVEVKVRDLWQSGRGWNLNQIAPYISEEVRLQLMSAVLDEFTRGCDRVSWGYTMDGEYSVKTAYAFLTRDTVPRPNMEALFTRLGVDRHKPSGVDRHRFWKNPDRTMNST</sequence>
<keyword evidence="2" id="KW-1185">Reference proteome</keyword>
<evidence type="ECO:0000313" key="1">
    <source>
        <dbReference type="EMBL" id="CAA7022339.1"/>
    </source>
</evidence>
<dbReference type="AlphaFoldDB" id="A0A6D2I2V7"/>